<sequence length="254" mass="28295">MFNTWVLSVNTNEHLVERKLRVVEEISQHPVVADRRFPVSNELKSWARDEVFSALRGKPLRTVVFHTGASEPNFKAWPLPKFIELGRWLVNNCDAAVMLVGSAEEETMCQPLVEALGDRIASFLGCTIEQTAAVIEQCALFVGSDSGPIHLAASVGTPGVGLYGPTNYVRTRPYGSANRVLRMEFSCSPCWCAIYDWERFVRLTSQRLRCSPAKCLQALEVDLVFAACVAFLNAERMASSDLCQDATEHKERVP</sequence>
<name>A0A0F9K1M8_9ZZZZ</name>
<dbReference type="GO" id="GO:0009244">
    <property type="term" value="P:lipopolysaccharide core region biosynthetic process"/>
    <property type="evidence" value="ECO:0007669"/>
    <property type="project" value="TreeGrafter"/>
</dbReference>
<dbReference type="GO" id="GO:0008713">
    <property type="term" value="F:ADP-heptose-lipopolysaccharide heptosyltransferase activity"/>
    <property type="evidence" value="ECO:0007669"/>
    <property type="project" value="TreeGrafter"/>
</dbReference>
<reference evidence="3" key="1">
    <citation type="journal article" date="2015" name="Nature">
        <title>Complex archaea that bridge the gap between prokaryotes and eukaryotes.</title>
        <authorList>
            <person name="Spang A."/>
            <person name="Saw J.H."/>
            <person name="Jorgensen S.L."/>
            <person name="Zaremba-Niedzwiedzka K."/>
            <person name="Martijn J."/>
            <person name="Lind A.E."/>
            <person name="van Eijk R."/>
            <person name="Schleper C."/>
            <person name="Guy L."/>
            <person name="Ettema T.J."/>
        </authorList>
    </citation>
    <scope>NUCLEOTIDE SEQUENCE</scope>
</reference>
<dbReference type="Gene3D" id="3.40.50.2000">
    <property type="entry name" value="Glycogen Phosphorylase B"/>
    <property type="match status" value="1"/>
</dbReference>
<protein>
    <recommendedName>
        <fullName evidence="4">Glycosyl transferase family 9</fullName>
    </recommendedName>
</protein>
<dbReference type="AlphaFoldDB" id="A0A0F9K1M8"/>
<keyword evidence="2" id="KW-0808">Transferase</keyword>
<evidence type="ECO:0000313" key="3">
    <source>
        <dbReference type="EMBL" id="KKM75883.1"/>
    </source>
</evidence>
<dbReference type="PANTHER" id="PTHR30160">
    <property type="entry name" value="TETRAACYLDISACCHARIDE 4'-KINASE-RELATED"/>
    <property type="match status" value="1"/>
</dbReference>
<proteinExistence type="predicted"/>
<dbReference type="EMBL" id="LAZR01008899">
    <property type="protein sequence ID" value="KKM75883.1"/>
    <property type="molecule type" value="Genomic_DNA"/>
</dbReference>
<dbReference type="GO" id="GO:0005829">
    <property type="term" value="C:cytosol"/>
    <property type="evidence" value="ECO:0007669"/>
    <property type="project" value="TreeGrafter"/>
</dbReference>
<comment type="caution">
    <text evidence="3">The sequence shown here is derived from an EMBL/GenBank/DDBJ whole genome shotgun (WGS) entry which is preliminary data.</text>
</comment>
<dbReference type="Pfam" id="PF01075">
    <property type="entry name" value="Glyco_transf_9"/>
    <property type="match status" value="1"/>
</dbReference>
<organism evidence="3">
    <name type="scientific">marine sediment metagenome</name>
    <dbReference type="NCBI Taxonomy" id="412755"/>
    <lineage>
        <taxon>unclassified sequences</taxon>
        <taxon>metagenomes</taxon>
        <taxon>ecological metagenomes</taxon>
    </lineage>
</organism>
<gene>
    <name evidence="3" type="ORF">LCGC14_1385770</name>
</gene>
<evidence type="ECO:0008006" key="4">
    <source>
        <dbReference type="Google" id="ProtNLM"/>
    </source>
</evidence>
<evidence type="ECO:0000256" key="2">
    <source>
        <dbReference type="ARBA" id="ARBA00022679"/>
    </source>
</evidence>
<keyword evidence="1" id="KW-0328">Glycosyltransferase</keyword>
<evidence type="ECO:0000256" key="1">
    <source>
        <dbReference type="ARBA" id="ARBA00022676"/>
    </source>
</evidence>
<accession>A0A0F9K1M8</accession>
<dbReference type="SUPFAM" id="SSF53756">
    <property type="entry name" value="UDP-Glycosyltransferase/glycogen phosphorylase"/>
    <property type="match status" value="1"/>
</dbReference>
<dbReference type="InterPro" id="IPR051199">
    <property type="entry name" value="LPS_LOS_Heptosyltrfase"/>
</dbReference>
<dbReference type="InterPro" id="IPR002201">
    <property type="entry name" value="Glyco_trans_9"/>
</dbReference>
<dbReference type="CDD" id="cd03789">
    <property type="entry name" value="GT9_LPS_heptosyltransferase"/>
    <property type="match status" value="1"/>
</dbReference>